<dbReference type="Pfam" id="PF04107">
    <property type="entry name" value="GCS2"/>
    <property type="match status" value="1"/>
</dbReference>
<protein>
    <recommendedName>
        <fullName evidence="4">Putative glutamate--cysteine ligase 2</fullName>
        <ecNumber evidence="4">6.3.2.2</ecNumber>
    </recommendedName>
    <alternativeName>
        <fullName evidence="4">Gamma-glutamylcysteine synthetase 2</fullName>
        <shortName evidence="4">GCS 2</shortName>
        <shortName evidence="4">Gamma-GCS 2</shortName>
    </alternativeName>
</protein>
<keyword evidence="3 4" id="KW-0067">ATP-binding</keyword>
<dbReference type="NCBIfam" id="TIGR02050">
    <property type="entry name" value="gshA_cyan_rel"/>
    <property type="match status" value="1"/>
</dbReference>
<name>A0A371X1J4_9HYPH</name>
<reference evidence="5 6" key="1">
    <citation type="submission" date="2018-08" db="EMBL/GenBank/DDBJ databases">
        <title>Fulvimarina sp. 85, whole genome shotgun sequence.</title>
        <authorList>
            <person name="Tuo L."/>
        </authorList>
    </citation>
    <scope>NUCLEOTIDE SEQUENCE [LARGE SCALE GENOMIC DNA]</scope>
    <source>
        <strain evidence="5 6">85</strain>
    </source>
</reference>
<dbReference type="InterPro" id="IPR014746">
    <property type="entry name" value="Gln_synth/guanido_kin_cat_dom"/>
</dbReference>
<dbReference type="InterPro" id="IPR006336">
    <property type="entry name" value="GCS2"/>
</dbReference>
<dbReference type="EC" id="6.3.2.2" evidence="4"/>
<comment type="function">
    <text evidence="4">ATP-dependent carboxylate-amine ligase which exhibits weak glutamate--cysteine ligase activity.</text>
</comment>
<accession>A0A371X1J4</accession>
<dbReference type="OrthoDB" id="9769628at2"/>
<dbReference type="SUPFAM" id="SSF55931">
    <property type="entry name" value="Glutamine synthetase/guanido kinase"/>
    <property type="match status" value="1"/>
</dbReference>
<organism evidence="5 6">
    <name type="scientific">Fulvimarina endophytica</name>
    <dbReference type="NCBI Taxonomy" id="2293836"/>
    <lineage>
        <taxon>Bacteria</taxon>
        <taxon>Pseudomonadati</taxon>
        <taxon>Pseudomonadota</taxon>
        <taxon>Alphaproteobacteria</taxon>
        <taxon>Hyphomicrobiales</taxon>
        <taxon>Aurantimonadaceae</taxon>
        <taxon>Fulvimarina</taxon>
    </lineage>
</organism>
<comment type="catalytic activity">
    <reaction evidence="4">
        <text>L-cysteine + L-glutamate + ATP = gamma-L-glutamyl-L-cysteine + ADP + phosphate + H(+)</text>
        <dbReference type="Rhea" id="RHEA:13285"/>
        <dbReference type="ChEBI" id="CHEBI:15378"/>
        <dbReference type="ChEBI" id="CHEBI:29985"/>
        <dbReference type="ChEBI" id="CHEBI:30616"/>
        <dbReference type="ChEBI" id="CHEBI:35235"/>
        <dbReference type="ChEBI" id="CHEBI:43474"/>
        <dbReference type="ChEBI" id="CHEBI:58173"/>
        <dbReference type="ChEBI" id="CHEBI:456216"/>
        <dbReference type="EC" id="6.3.2.2"/>
    </reaction>
</comment>
<dbReference type="Proteomes" id="UP000264310">
    <property type="component" value="Unassembled WGS sequence"/>
</dbReference>
<keyword evidence="1 4" id="KW-0436">Ligase</keyword>
<dbReference type="NCBIfam" id="NF010039">
    <property type="entry name" value="PRK13515.1"/>
    <property type="match status" value="1"/>
</dbReference>
<dbReference type="InterPro" id="IPR011793">
    <property type="entry name" value="YbdK"/>
</dbReference>
<dbReference type="EMBL" id="QURL01000005">
    <property type="protein sequence ID" value="RFC63103.1"/>
    <property type="molecule type" value="Genomic_DNA"/>
</dbReference>
<dbReference type="RefSeq" id="WP_116683920.1">
    <property type="nucleotide sequence ID" value="NZ_QURL01000005.1"/>
</dbReference>
<dbReference type="GO" id="GO:0005524">
    <property type="term" value="F:ATP binding"/>
    <property type="evidence" value="ECO:0007669"/>
    <property type="project" value="UniProtKB-KW"/>
</dbReference>
<dbReference type="PANTHER" id="PTHR36510:SF1">
    <property type="entry name" value="GLUTAMATE--CYSTEINE LIGASE 2-RELATED"/>
    <property type="match status" value="1"/>
</dbReference>
<dbReference type="HAMAP" id="MF_01609">
    <property type="entry name" value="Glu_cys_ligase_2"/>
    <property type="match status" value="1"/>
</dbReference>
<dbReference type="Gene3D" id="3.30.590.20">
    <property type="match status" value="1"/>
</dbReference>
<dbReference type="GO" id="GO:0042398">
    <property type="term" value="P:modified amino acid biosynthetic process"/>
    <property type="evidence" value="ECO:0007669"/>
    <property type="project" value="InterPro"/>
</dbReference>
<gene>
    <name evidence="5" type="ORF">DYI37_14320</name>
</gene>
<proteinExistence type="inferred from homology"/>
<comment type="similarity">
    <text evidence="4">Belongs to the glutamate--cysteine ligase type 2 family. YbdK subfamily.</text>
</comment>
<dbReference type="AlphaFoldDB" id="A0A371X1J4"/>
<sequence>MKEPAPSFTMGVEEEYLLVDRETLDLASVPDGLFEDCRRHLGDQVSLEFLKCQIEVGTKVCANIAEVREDLVRLRRTIADVCEGYGLAPLAVSTHPFARWDDQAFTEKDRYRELEEDLAAVARRMLICGTHVHVGIEDDDLRVDLLGQFAYFLPHLLALSTSSPFWQGRETGLKSYRLTVFDNLPRTGLPPSFNSWADYRRTTDILVETGMIEDCSKIWWDVRPSASFPTLESRICDVMPRLDDTLALAALTQSIFRFLHSLRASNMRWRQYDRFLLRENRWRAQRYGVGEGLIDFGIGEVVPFADLVDELIELVSPHAEALGCLNEVRRVRTIAAEGTSADRQCAVFRKAIDGGQDEEQAIRTVVRSLIEEFCEGLEAAS</sequence>
<evidence type="ECO:0000256" key="1">
    <source>
        <dbReference type="ARBA" id="ARBA00022598"/>
    </source>
</evidence>
<evidence type="ECO:0000313" key="5">
    <source>
        <dbReference type="EMBL" id="RFC63103.1"/>
    </source>
</evidence>
<evidence type="ECO:0000256" key="3">
    <source>
        <dbReference type="ARBA" id="ARBA00022840"/>
    </source>
</evidence>
<dbReference type="GO" id="GO:0004357">
    <property type="term" value="F:glutamate-cysteine ligase activity"/>
    <property type="evidence" value="ECO:0007669"/>
    <property type="project" value="UniProtKB-EC"/>
</dbReference>
<evidence type="ECO:0000313" key="6">
    <source>
        <dbReference type="Proteomes" id="UP000264310"/>
    </source>
</evidence>
<comment type="caution">
    <text evidence="5">The sequence shown here is derived from an EMBL/GenBank/DDBJ whole genome shotgun (WGS) entry which is preliminary data.</text>
</comment>
<keyword evidence="2 4" id="KW-0547">Nucleotide-binding</keyword>
<dbReference type="PANTHER" id="PTHR36510">
    <property type="entry name" value="GLUTAMATE--CYSTEINE LIGASE 2-RELATED"/>
    <property type="match status" value="1"/>
</dbReference>
<dbReference type="InterPro" id="IPR050141">
    <property type="entry name" value="GCL_type2/YbdK_subfam"/>
</dbReference>
<evidence type="ECO:0000256" key="2">
    <source>
        <dbReference type="ARBA" id="ARBA00022741"/>
    </source>
</evidence>
<evidence type="ECO:0000256" key="4">
    <source>
        <dbReference type="HAMAP-Rule" id="MF_01609"/>
    </source>
</evidence>
<keyword evidence="6" id="KW-1185">Reference proteome</keyword>